<sequence>MTPVRSWISNKLRKKKIIRDSFHEESDNESLDADYENIERNMQNVGYNISYNSDWNSTQ</sequence>
<accession>A0A1A8X8P5</accession>
<dbReference type="InterPro" id="IPR008780">
    <property type="entry name" value="Plasmodium_Vir"/>
</dbReference>
<gene>
    <name evidence="1" type="ORF">POVCU1_068270</name>
</gene>
<dbReference type="EMBL" id="FLQV01002619">
    <property type="protein sequence ID" value="SBT01620.1"/>
    <property type="molecule type" value="Genomic_DNA"/>
</dbReference>
<evidence type="ECO:0008006" key="3">
    <source>
        <dbReference type="Google" id="ProtNLM"/>
    </source>
</evidence>
<dbReference type="Proteomes" id="UP000078546">
    <property type="component" value="Unassembled WGS sequence"/>
</dbReference>
<evidence type="ECO:0000313" key="2">
    <source>
        <dbReference type="Proteomes" id="UP000078546"/>
    </source>
</evidence>
<evidence type="ECO:0000313" key="1">
    <source>
        <dbReference type="EMBL" id="SBT01620.1"/>
    </source>
</evidence>
<dbReference type="AlphaFoldDB" id="A0A1A8X8P5"/>
<proteinExistence type="predicted"/>
<protein>
    <recommendedName>
        <fullName evidence="3">PIR Superfamily Protein</fullName>
    </recommendedName>
</protein>
<name>A0A1A8X8P5_PLAOA</name>
<organism evidence="1 2">
    <name type="scientific">Plasmodium ovale curtisi</name>
    <dbReference type="NCBI Taxonomy" id="864141"/>
    <lineage>
        <taxon>Eukaryota</taxon>
        <taxon>Sar</taxon>
        <taxon>Alveolata</taxon>
        <taxon>Apicomplexa</taxon>
        <taxon>Aconoidasida</taxon>
        <taxon>Haemosporida</taxon>
        <taxon>Plasmodiidae</taxon>
        <taxon>Plasmodium</taxon>
        <taxon>Plasmodium (Plasmodium)</taxon>
    </lineage>
</organism>
<dbReference type="Pfam" id="PF05795">
    <property type="entry name" value="Plasmodium_Vir"/>
    <property type="match status" value="1"/>
</dbReference>
<reference evidence="2" key="1">
    <citation type="submission" date="2016-05" db="EMBL/GenBank/DDBJ databases">
        <authorList>
            <person name="Naeem Raeece"/>
        </authorList>
    </citation>
    <scope>NUCLEOTIDE SEQUENCE [LARGE SCALE GENOMIC DNA]</scope>
</reference>